<dbReference type="RefSeq" id="XP_033442519.1">
    <property type="nucleotide sequence ID" value="XM_033589842.1"/>
</dbReference>
<organism evidence="2 3">
    <name type="scientific">Didymella exigua CBS 183.55</name>
    <dbReference type="NCBI Taxonomy" id="1150837"/>
    <lineage>
        <taxon>Eukaryota</taxon>
        <taxon>Fungi</taxon>
        <taxon>Dikarya</taxon>
        <taxon>Ascomycota</taxon>
        <taxon>Pezizomycotina</taxon>
        <taxon>Dothideomycetes</taxon>
        <taxon>Pleosporomycetidae</taxon>
        <taxon>Pleosporales</taxon>
        <taxon>Pleosporineae</taxon>
        <taxon>Didymellaceae</taxon>
        <taxon>Didymella</taxon>
    </lineage>
</organism>
<keyword evidence="1" id="KW-0812">Transmembrane</keyword>
<keyword evidence="1" id="KW-0472">Membrane</keyword>
<keyword evidence="1" id="KW-1133">Transmembrane helix</keyword>
<sequence length="103" mass="11429">MHGDSGEMRSCGTAAWSFKVPWVWRIEFGECNACEALRCAYSGRRTLTGDFGNKPWLLCGAHATVIGLRVFHAQLCYGDDMTKRVLISVAIACTIFAWLVIRG</sequence>
<reference evidence="2" key="1">
    <citation type="journal article" date="2020" name="Stud. Mycol.">
        <title>101 Dothideomycetes genomes: a test case for predicting lifestyles and emergence of pathogens.</title>
        <authorList>
            <person name="Haridas S."/>
            <person name="Albert R."/>
            <person name="Binder M."/>
            <person name="Bloem J."/>
            <person name="Labutti K."/>
            <person name="Salamov A."/>
            <person name="Andreopoulos B."/>
            <person name="Baker S."/>
            <person name="Barry K."/>
            <person name="Bills G."/>
            <person name="Bluhm B."/>
            <person name="Cannon C."/>
            <person name="Castanera R."/>
            <person name="Culley D."/>
            <person name="Daum C."/>
            <person name="Ezra D."/>
            <person name="Gonzalez J."/>
            <person name="Henrissat B."/>
            <person name="Kuo A."/>
            <person name="Liang C."/>
            <person name="Lipzen A."/>
            <person name="Lutzoni F."/>
            <person name="Magnuson J."/>
            <person name="Mondo S."/>
            <person name="Nolan M."/>
            <person name="Ohm R."/>
            <person name="Pangilinan J."/>
            <person name="Park H.-J."/>
            <person name="Ramirez L."/>
            <person name="Alfaro M."/>
            <person name="Sun H."/>
            <person name="Tritt A."/>
            <person name="Yoshinaga Y."/>
            <person name="Zwiers L.-H."/>
            <person name="Turgeon B."/>
            <person name="Goodwin S."/>
            <person name="Spatafora J."/>
            <person name="Crous P."/>
            <person name="Grigoriev I."/>
        </authorList>
    </citation>
    <scope>NUCLEOTIDE SEQUENCE</scope>
    <source>
        <strain evidence="2">CBS 183.55</strain>
    </source>
</reference>
<evidence type="ECO:0000256" key="1">
    <source>
        <dbReference type="SAM" id="Phobius"/>
    </source>
</evidence>
<name>A0A6A5R2F8_9PLEO</name>
<dbReference type="AlphaFoldDB" id="A0A6A5R2F8"/>
<dbReference type="Proteomes" id="UP000800082">
    <property type="component" value="Unassembled WGS sequence"/>
</dbReference>
<gene>
    <name evidence="2" type="ORF">M421DRAFT_380029</name>
</gene>
<proteinExistence type="predicted"/>
<dbReference type="EMBL" id="ML979040">
    <property type="protein sequence ID" value="KAF1922265.1"/>
    <property type="molecule type" value="Genomic_DNA"/>
</dbReference>
<keyword evidence="3" id="KW-1185">Reference proteome</keyword>
<feature type="transmembrane region" description="Helical" evidence="1">
    <location>
        <begin position="84"/>
        <end position="101"/>
    </location>
</feature>
<protein>
    <submittedName>
        <fullName evidence="2">Uncharacterized protein</fullName>
    </submittedName>
</protein>
<evidence type="ECO:0000313" key="3">
    <source>
        <dbReference type="Proteomes" id="UP000800082"/>
    </source>
</evidence>
<evidence type="ECO:0000313" key="2">
    <source>
        <dbReference type="EMBL" id="KAF1922265.1"/>
    </source>
</evidence>
<dbReference type="GeneID" id="54347491"/>
<accession>A0A6A5R2F8</accession>